<dbReference type="AlphaFoldDB" id="L1J8Q9"/>
<dbReference type="GeneID" id="17301217"/>
<dbReference type="PANTHER" id="PTHR46609">
    <property type="entry name" value="EXONUCLEASE, PHAGE-TYPE/RECB, C-TERMINAL DOMAIN-CONTAINING PROTEIN"/>
    <property type="match status" value="1"/>
</dbReference>
<dbReference type="RefSeq" id="XP_005831469.1">
    <property type="nucleotide sequence ID" value="XM_005831412.1"/>
</dbReference>
<dbReference type="PANTHER" id="PTHR46609:SF6">
    <property type="entry name" value="EXONUCLEASE, PHAGE-TYPE_RECB, C-TERMINAL DOMAIN-CONTAINING PROTEIN-RELATED"/>
    <property type="match status" value="1"/>
</dbReference>
<dbReference type="OMA" id="LYWLAPH"/>
<feature type="region of interest" description="Disordered" evidence="1">
    <location>
        <begin position="106"/>
        <end position="149"/>
    </location>
</feature>
<accession>L1J8Q9</accession>
<dbReference type="HOGENOM" id="CLU_867254_0_0_1"/>
<reference evidence="2 4" key="1">
    <citation type="journal article" date="2012" name="Nature">
        <title>Algal genomes reveal evolutionary mosaicism and the fate of nucleomorphs.</title>
        <authorList>
            <consortium name="DOE Joint Genome Institute"/>
            <person name="Curtis B.A."/>
            <person name="Tanifuji G."/>
            <person name="Burki F."/>
            <person name="Gruber A."/>
            <person name="Irimia M."/>
            <person name="Maruyama S."/>
            <person name="Arias M.C."/>
            <person name="Ball S.G."/>
            <person name="Gile G.H."/>
            <person name="Hirakawa Y."/>
            <person name="Hopkins J.F."/>
            <person name="Kuo A."/>
            <person name="Rensing S.A."/>
            <person name="Schmutz J."/>
            <person name="Symeonidi A."/>
            <person name="Elias M."/>
            <person name="Eveleigh R.J."/>
            <person name="Herman E.K."/>
            <person name="Klute M.J."/>
            <person name="Nakayama T."/>
            <person name="Obornik M."/>
            <person name="Reyes-Prieto A."/>
            <person name="Armbrust E.V."/>
            <person name="Aves S.J."/>
            <person name="Beiko R.G."/>
            <person name="Coutinho P."/>
            <person name="Dacks J.B."/>
            <person name="Durnford D.G."/>
            <person name="Fast N.M."/>
            <person name="Green B.R."/>
            <person name="Grisdale C.J."/>
            <person name="Hempel F."/>
            <person name="Henrissat B."/>
            <person name="Hoppner M.P."/>
            <person name="Ishida K."/>
            <person name="Kim E."/>
            <person name="Koreny L."/>
            <person name="Kroth P.G."/>
            <person name="Liu Y."/>
            <person name="Malik S.B."/>
            <person name="Maier U.G."/>
            <person name="McRose D."/>
            <person name="Mock T."/>
            <person name="Neilson J.A."/>
            <person name="Onodera N.T."/>
            <person name="Poole A.M."/>
            <person name="Pritham E.J."/>
            <person name="Richards T.A."/>
            <person name="Rocap G."/>
            <person name="Roy S.W."/>
            <person name="Sarai C."/>
            <person name="Schaack S."/>
            <person name="Shirato S."/>
            <person name="Slamovits C.H."/>
            <person name="Spencer D.F."/>
            <person name="Suzuki S."/>
            <person name="Worden A.Z."/>
            <person name="Zauner S."/>
            <person name="Barry K."/>
            <person name="Bell C."/>
            <person name="Bharti A.K."/>
            <person name="Crow J.A."/>
            <person name="Grimwood J."/>
            <person name="Kramer R."/>
            <person name="Lindquist E."/>
            <person name="Lucas S."/>
            <person name="Salamov A."/>
            <person name="McFadden G.I."/>
            <person name="Lane C.E."/>
            <person name="Keeling P.J."/>
            <person name="Gray M.W."/>
            <person name="Grigoriev I.V."/>
            <person name="Archibald J.M."/>
        </authorList>
    </citation>
    <scope>NUCLEOTIDE SEQUENCE</scope>
    <source>
        <strain evidence="2 4">CCMP2712</strain>
    </source>
</reference>
<gene>
    <name evidence="2" type="ORF">GUITHDRAFT_87414</name>
</gene>
<dbReference type="PaxDb" id="55529-EKX44489"/>
<organism evidence="2">
    <name type="scientific">Guillardia theta (strain CCMP2712)</name>
    <name type="common">Cryptophyte</name>
    <dbReference type="NCBI Taxonomy" id="905079"/>
    <lineage>
        <taxon>Eukaryota</taxon>
        <taxon>Cryptophyceae</taxon>
        <taxon>Pyrenomonadales</taxon>
        <taxon>Geminigeraceae</taxon>
        <taxon>Guillardia</taxon>
    </lineage>
</organism>
<reference evidence="3" key="3">
    <citation type="submission" date="2016-03" db="UniProtKB">
        <authorList>
            <consortium name="EnsemblProtists"/>
        </authorList>
    </citation>
    <scope>IDENTIFICATION</scope>
</reference>
<evidence type="ECO:0000313" key="2">
    <source>
        <dbReference type="EMBL" id="EKX44489.1"/>
    </source>
</evidence>
<reference evidence="4" key="2">
    <citation type="submission" date="2012-11" db="EMBL/GenBank/DDBJ databases">
        <authorList>
            <person name="Kuo A."/>
            <person name="Curtis B.A."/>
            <person name="Tanifuji G."/>
            <person name="Burki F."/>
            <person name="Gruber A."/>
            <person name="Irimia M."/>
            <person name="Maruyama S."/>
            <person name="Arias M.C."/>
            <person name="Ball S.G."/>
            <person name="Gile G.H."/>
            <person name="Hirakawa Y."/>
            <person name="Hopkins J.F."/>
            <person name="Rensing S.A."/>
            <person name="Schmutz J."/>
            <person name="Symeonidi A."/>
            <person name="Elias M."/>
            <person name="Eveleigh R.J."/>
            <person name="Herman E.K."/>
            <person name="Klute M.J."/>
            <person name="Nakayama T."/>
            <person name="Obornik M."/>
            <person name="Reyes-Prieto A."/>
            <person name="Armbrust E.V."/>
            <person name="Aves S.J."/>
            <person name="Beiko R.G."/>
            <person name="Coutinho P."/>
            <person name="Dacks J.B."/>
            <person name="Durnford D.G."/>
            <person name="Fast N.M."/>
            <person name="Green B.R."/>
            <person name="Grisdale C."/>
            <person name="Hempe F."/>
            <person name="Henrissat B."/>
            <person name="Hoppner M.P."/>
            <person name="Ishida K.-I."/>
            <person name="Kim E."/>
            <person name="Koreny L."/>
            <person name="Kroth P.G."/>
            <person name="Liu Y."/>
            <person name="Malik S.-B."/>
            <person name="Maier U.G."/>
            <person name="McRose D."/>
            <person name="Mock T."/>
            <person name="Neilson J.A."/>
            <person name="Onodera N.T."/>
            <person name="Poole A.M."/>
            <person name="Pritham E.J."/>
            <person name="Richards T.A."/>
            <person name="Rocap G."/>
            <person name="Roy S.W."/>
            <person name="Sarai C."/>
            <person name="Schaack S."/>
            <person name="Shirato S."/>
            <person name="Slamovits C.H."/>
            <person name="Spencer D.F."/>
            <person name="Suzuki S."/>
            <person name="Worden A.Z."/>
            <person name="Zauner S."/>
            <person name="Barry K."/>
            <person name="Bell C."/>
            <person name="Bharti A.K."/>
            <person name="Crow J.A."/>
            <person name="Grimwood J."/>
            <person name="Kramer R."/>
            <person name="Lindquist E."/>
            <person name="Lucas S."/>
            <person name="Salamov A."/>
            <person name="McFadden G.I."/>
            <person name="Lane C.E."/>
            <person name="Keeling P.J."/>
            <person name="Gray M.W."/>
            <person name="Grigoriev I.V."/>
            <person name="Archibald J.M."/>
        </authorList>
    </citation>
    <scope>NUCLEOTIDE SEQUENCE</scope>
    <source>
        <strain evidence="4">CCMP2712</strain>
    </source>
</reference>
<keyword evidence="4" id="KW-1185">Reference proteome</keyword>
<evidence type="ECO:0000313" key="4">
    <source>
        <dbReference type="Proteomes" id="UP000011087"/>
    </source>
</evidence>
<sequence>MEDLRAHPLFQELPDPSEVAVNGPQDFHRFRQDSLQWALLHNGRLTTSRMASILGFYEPWASKLLNIPRSLSGHHKVLDAWQHLIATPCTLQDLVKSTYVMQQERMEEQPAKSFQSKGAARRHRGKQRSKLQTETARSFSPSSADDVWTSSSTATFPYDYAPLPRNVQRSTFHVQTVGQARMIWGSTQEATSILAAVNFFGSLGGVVHEIGLCPLETQPLDNVACLKSRQVSWGQTIPLMGASPDAIVTFPDGTIEAIEVKNHAPFRTGGKPGAFSISDVEPYLEIAPWHIPQLQLEMLCLGPQCRAVNFMSCTALKGLLF</sequence>
<dbReference type="eggNOG" id="ENOG502S4FM">
    <property type="taxonomic scope" value="Eukaryota"/>
</dbReference>
<name>L1J8Q9_GUITC</name>
<dbReference type="Proteomes" id="UP000011087">
    <property type="component" value="Unassembled WGS sequence"/>
</dbReference>
<dbReference type="Gene3D" id="3.90.320.10">
    <property type="match status" value="1"/>
</dbReference>
<feature type="compositionally biased region" description="Polar residues" evidence="1">
    <location>
        <begin position="130"/>
        <end position="149"/>
    </location>
</feature>
<evidence type="ECO:0000313" key="3">
    <source>
        <dbReference type="EnsemblProtists" id="EKX44489"/>
    </source>
</evidence>
<dbReference type="InterPro" id="IPR011604">
    <property type="entry name" value="PDDEXK-like_dom_sf"/>
</dbReference>
<dbReference type="KEGG" id="gtt:GUITHDRAFT_87414"/>
<dbReference type="OrthoDB" id="535128at2759"/>
<evidence type="ECO:0000256" key="1">
    <source>
        <dbReference type="SAM" id="MobiDB-lite"/>
    </source>
</evidence>
<feature type="compositionally biased region" description="Basic residues" evidence="1">
    <location>
        <begin position="119"/>
        <end position="129"/>
    </location>
</feature>
<proteinExistence type="predicted"/>
<dbReference type="EMBL" id="JH993004">
    <property type="protein sequence ID" value="EKX44489.1"/>
    <property type="molecule type" value="Genomic_DNA"/>
</dbReference>
<protein>
    <submittedName>
        <fullName evidence="2 3">Uncharacterized protein</fullName>
    </submittedName>
</protein>
<dbReference type="STRING" id="905079.L1J8Q9"/>
<dbReference type="InterPro" id="IPR051703">
    <property type="entry name" value="NF-kappa-B_Signaling_Reg"/>
</dbReference>
<dbReference type="EnsemblProtists" id="EKX44489">
    <property type="protein sequence ID" value="EKX44489"/>
    <property type="gene ID" value="GUITHDRAFT_87414"/>
</dbReference>